<keyword evidence="4" id="KW-0231">Viral genome packaging</keyword>
<dbReference type="Gene3D" id="3.30.420.240">
    <property type="match status" value="1"/>
</dbReference>
<dbReference type="InterPro" id="IPR027417">
    <property type="entry name" value="P-loop_NTPase"/>
</dbReference>
<sequence>MKIDYVRPKITSYQRAILDSPARFTICEASTKSGKTASHIIWLFEQALNLKANQRVWWVAPVYGQAEIAFNRMKAQVTDRSFFKVNETKLRLTLPTGSIIEFKSAEKPDNLYGDDVFACVFDEFTRAREEAWFALRTTLTATRGKCKLIGNAKGKKNWGYKLGAKARAGEQDYEYHRITAYDAVNAGILDKEEIEQAKRDLPETVFNELYLAQPNDDASNPFGIDYIKNSIQNLSLLPPVCYGIDLAKSFDWTVIVGLDKRGGISVFKRFQSDWKQTTDTIKLTVKQHPCTIDATGVGDPIVEELQRTNHNIEGFKYSSGSKQQIMEGLVTAVQKREIGILDGIMREEMESFEYEYTRTGVRYTAPQGMHDDCVNALALARNCFLKNRIGGNFFVMAT</sequence>
<proteinExistence type="predicted"/>
<dbReference type="Pfam" id="PF17289">
    <property type="entry name" value="Terminase_6C"/>
    <property type="match status" value="1"/>
</dbReference>
<evidence type="ECO:0000256" key="3">
    <source>
        <dbReference type="ARBA" id="ARBA00022840"/>
    </source>
</evidence>
<evidence type="ECO:0000256" key="2">
    <source>
        <dbReference type="ARBA" id="ARBA00022741"/>
    </source>
</evidence>
<dbReference type="GO" id="GO:0005524">
    <property type="term" value="F:ATP binding"/>
    <property type="evidence" value="ECO:0007669"/>
    <property type="project" value="UniProtKB-KW"/>
</dbReference>
<name>A0A6J7XMW0_9CAUD</name>
<dbReference type="EMBL" id="LR798401">
    <property type="protein sequence ID" value="CAB5229310.1"/>
    <property type="molecule type" value="Genomic_DNA"/>
</dbReference>
<organism evidence="7">
    <name type="scientific">uncultured Caudovirales phage</name>
    <dbReference type="NCBI Taxonomy" id="2100421"/>
    <lineage>
        <taxon>Viruses</taxon>
        <taxon>Duplodnaviria</taxon>
        <taxon>Heunggongvirae</taxon>
        <taxon>Uroviricota</taxon>
        <taxon>Caudoviricetes</taxon>
        <taxon>Peduoviridae</taxon>
        <taxon>Maltschvirus</taxon>
        <taxon>Maltschvirus maltsch</taxon>
    </lineage>
</organism>
<dbReference type="Gene3D" id="3.40.50.300">
    <property type="entry name" value="P-loop containing nucleotide triphosphate hydrolases"/>
    <property type="match status" value="1"/>
</dbReference>
<dbReference type="EMBL" id="LR796962">
    <property type="protein sequence ID" value="CAB4178209.1"/>
    <property type="molecule type" value="Genomic_DNA"/>
</dbReference>
<reference evidence="7" key="1">
    <citation type="submission" date="2020-05" db="EMBL/GenBank/DDBJ databases">
        <authorList>
            <person name="Chiriac C."/>
            <person name="Salcher M."/>
            <person name="Ghai R."/>
            <person name="Kavagutti S V."/>
        </authorList>
    </citation>
    <scope>NUCLEOTIDE SEQUENCE</scope>
</reference>
<protein>
    <submittedName>
        <fullName evidence="7">Terminase RNaseH-like domain containing protein</fullName>
    </submittedName>
</protein>
<keyword evidence="2" id="KW-0547">Nucleotide-binding</keyword>
<evidence type="ECO:0000256" key="1">
    <source>
        <dbReference type="ARBA" id="ARBA00022612"/>
    </source>
</evidence>
<accession>A0A6J7XMW0</accession>
<keyword evidence="1" id="KW-1188">Viral release from host cell</keyword>
<evidence type="ECO:0000259" key="5">
    <source>
        <dbReference type="Pfam" id="PF17289"/>
    </source>
</evidence>
<gene>
    <name evidence="6" type="ORF">UFOVP1015_50</name>
    <name evidence="7" type="ORF">UFOVP1551_31</name>
</gene>
<dbReference type="InterPro" id="IPR035421">
    <property type="entry name" value="Terminase_6C"/>
</dbReference>
<evidence type="ECO:0000313" key="7">
    <source>
        <dbReference type="EMBL" id="CAB5229310.1"/>
    </source>
</evidence>
<evidence type="ECO:0000313" key="6">
    <source>
        <dbReference type="EMBL" id="CAB4178209.1"/>
    </source>
</evidence>
<feature type="domain" description="Terminase large subunit gp17-like C-terminal" evidence="5">
    <location>
        <begin position="243"/>
        <end position="380"/>
    </location>
</feature>
<evidence type="ECO:0000256" key="4">
    <source>
        <dbReference type="ARBA" id="ARBA00023219"/>
    </source>
</evidence>
<keyword evidence="3" id="KW-0067">ATP-binding</keyword>
<dbReference type="Pfam" id="PF03237">
    <property type="entry name" value="Terminase_6N"/>
    <property type="match status" value="1"/>
</dbReference>